<accession>I4C152</accession>
<sequence>MIIVAHISHEGTPVADATYRAGLHVEVRVALDFQRQQICFELCHSANCELKGSWEEALDNYFNEGTFDSKESMFPGEMRRIGSAREHKALFRQAAHALLKDLQPHGYFVEVKYM</sequence>
<name>I4C152_DESTA</name>
<organism evidence="1 2">
    <name type="scientific">Desulfomonile tiedjei (strain ATCC 49306 / DSM 6799 / DCB-1)</name>
    <dbReference type="NCBI Taxonomy" id="706587"/>
    <lineage>
        <taxon>Bacteria</taxon>
        <taxon>Pseudomonadati</taxon>
        <taxon>Thermodesulfobacteriota</taxon>
        <taxon>Desulfomonilia</taxon>
        <taxon>Desulfomonilales</taxon>
        <taxon>Desulfomonilaceae</taxon>
        <taxon>Desulfomonile</taxon>
    </lineage>
</organism>
<dbReference type="KEGG" id="dti:Desti_0561"/>
<dbReference type="EMBL" id="CP003360">
    <property type="protein sequence ID" value="AFM23293.1"/>
    <property type="molecule type" value="Genomic_DNA"/>
</dbReference>
<evidence type="ECO:0000313" key="2">
    <source>
        <dbReference type="Proteomes" id="UP000006055"/>
    </source>
</evidence>
<dbReference type="RefSeq" id="WP_014808449.1">
    <property type="nucleotide sequence ID" value="NC_018025.1"/>
</dbReference>
<keyword evidence="2" id="KW-1185">Reference proteome</keyword>
<gene>
    <name evidence="1" type="ordered locus">Desti_0561</name>
</gene>
<dbReference type="Proteomes" id="UP000006055">
    <property type="component" value="Chromosome"/>
</dbReference>
<proteinExistence type="predicted"/>
<reference evidence="2" key="1">
    <citation type="submission" date="2012-06" db="EMBL/GenBank/DDBJ databases">
        <title>Complete sequence of chromosome of Desulfomonile tiedjei DSM 6799.</title>
        <authorList>
            <person name="Lucas S."/>
            <person name="Copeland A."/>
            <person name="Lapidus A."/>
            <person name="Glavina del Rio T."/>
            <person name="Dalin E."/>
            <person name="Tice H."/>
            <person name="Bruce D."/>
            <person name="Goodwin L."/>
            <person name="Pitluck S."/>
            <person name="Peters L."/>
            <person name="Ovchinnikova G."/>
            <person name="Zeytun A."/>
            <person name="Lu M."/>
            <person name="Kyrpides N."/>
            <person name="Mavromatis K."/>
            <person name="Ivanova N."/>
            <person name="Brettin T."/>
            <person name="Detter J.C."/>
            <person name="Han C."/>
            <person name="Larimer F."/>
            <person name="Land M."/>
            <person name="Hauser L."/>
            <person name="Markowitz V."/>
            <person name="Cheng J.-F."/>
            <person name="Hugenholtz P."/>
            <person name="Woyke T."/>
            <person name="Wu D."/>
            <person name="Spring S."/>
            <person name="Schroeder M."/>
            <person name="Brambilla E."/>
            <person name="Klenk H.-P."/>
            <person name="Eisen J.A."/>
        </authorList>
    </citation>
    <scope>NUCLEOTIDE SEQUENCE [LARGE SCALE GENOMIC DNA]</scope>
    <source>
        <strain evidence="2">ATCC 49306 / DSM 6799 / DCB-1</strain>
    </source>
</reference>
<dbReference type="AlphaFoldDB" id="I4C152"/>
<evidence type="ECO:0000313" key="1">
    <source>
        <dbReference type="EMBL" id="AFM23293.1"/>
    </source>
</evidence>
<dbReference type="HOGENOM" id="CLU_2117095_0_0_7"/>
<protein>
    <submittedName>
        <fullName evidence="1">Uncharacterized protein</fullName>
    </submittedName>
</protein>